<protein>
    <submittedName>
        <fullName evidence="1">Uncharacterized protein</fullName>
    </submittedName>
</protein>
<proteinExistence type="predicted"/>
<dbReference type="AlphaFoldDB" id="A0A9D4CYS1"/>
<dbReference type="EMBL" id="JAIWYP010000011">
    <property type="protein sequence ID" value="KAH3734661.1"/>
    <property type="molecule type" value="Genomic_DNA"/>
</dbReference>
<dbReference type="Proteomes" id="UP000828390">
    <property type="component" value="Unassembled WGS sequence"/>
</dbReference>
<name>A0A9D4CYS1_DREPO</name>
<evidence type="ECO:0000313" key="1">
    <source>
        <dbReference type="EMBL" id="KAH3734661.1"/>
    </source>
</evidence>
<comment type="caution">
    <text evidence="1">The sequence shown here is derived from an EMBL/GenBank/DDBJ whole genome shotgun (WGS) entry which is preliminary data.</text>
</comment>
<organism evidence="1 2">
    <name type="scientific">Dreissena polymorpha</name>
    <name type="common">Zebra mussel</name>
    <name type="synonym">Mytilus polymorpha</name>
    <dbReference type="NCBI Taxonomy" id="45954"/>
    <lineage>
        <taxon>Eukaryota</taxon>
        <taxon>Metazoa</taxon>
        <taxon>Spiralia</taxon>
        <taxon>Lophotrochozoa</taxon>
        <taxon>Mollusca</taxon>
        <taxon>Bivalvia</taxon>
        <taxon>Autobranchia</taxon>
        <taxon>Heteroconchia</taxon>
        <taxon>Euheterodonta</taxon>
        <taxon>Imparidentia</taxon>
        <taxon>Neoheterodontei</taxon>
        <taxon>Myida</taxon>
        <taxon>Dreissenoidea</taxon>
        <taxon>Dreissenidae</taxon>
        <taxon>Dreissena</taxon>
    </lineage>
</organism>
<evidence type="ECO:0000313" key="2">
    <source>
        <dbReference type="Proteomes" id="UP000828390"/>
    </source>
</evidence>
<keyword evidence="2" id="KW-1185">Reference proteome</keyword>
<reference evidence="1" key="2">
    <citation type="submission" date="2020-11" db="EMBL/GenBank/DDBJ databases">
        <authorList>
            <person name="McCartney M.A."/>
            <person name="Auch B."/>
            <person name="Kono T."/>
            <person name="Mallez S."/>
            <person name="Becker A."/>
            <person name="Gohl D.M."/>
            <person name="Silverstein K.A.T."/>
            <person name="Koren S."/>
            <person name="Bechman K.B."/>
            <person name="Herman A."/>
            <person name="Abrahante J.E."/>
            <person name="Garbe J."/>
        </authorList>
    </citation>
    <scope>NUCLEOTIDE SEQUENCE</scope>
    <source>
        <strain evidence="1">Duluth1</strain>
        <tissue evidence="1">Whole animal</tissue>
    </source>
</reference>
<gene>
    <name evidence="1" type="ORF">DPMN_041101</name>
</gene>
<accession>A0A9D4CYS1</accession>
<reference evidence="1" key="1">
    <citation type="journal article" date="2019" name="bioRxiv">
        <title>The Genome of the Zebra Mussel, Dreissena polymorpha: A Resource for Invasive Species Research.</title>
        <authorList>
            <person name="McCartney M.A."/>
            <person name="Auch B."/>
            <person name="Kono T."/>
            <person name="Mallez S."/>
            <person name="Zhang Y."/>
            <person name="Obille A."/>
            <person name="Becker A."/>
            <person name="Abrahante J.E."/>
            <person name="Garbe J."/>
            <person name="Badalamenti J.P."/>
            <person name="Herman A."/>
            <person name="Mangelson H."/>
            <person name="Liachko I."/>
            <person name="Sullivan S."/>
            <person name="Sone E.D."/>
            <person name="Koren S."/>
            <person name="Silverstein K.A.T."/>
            <person name="Beckman K.B."/>
            <person name="Gohl D.M."/>
        </authorList>
    </citation>
    <scope>NUCLEOTIDE SEQUENCE</scope>
    <source>
        <strain evidence="1">Duluth1</strain>
        <tissue evidence="1">Whole animal</tissue>
    </source>
</reference>
<sequence length="61" mass="7014">MNSETGPPTGDKMFYNFLRALLCCLRFDRDYLNILGEVIGHHQDVPVTSGCHWEWANKVNC</sequence>